<comment type="cofactor">
    <cofactor evidence="1">
        <name>Zn(2+)</name>
        <dbReference type="ChEBI" id="CHEBI:29105"/>
    </cofactor>
</comment>
<proteinExistence type="inferred from homology"/>
<evidence type="ECO:0000256" key="6">
    <source>
        <dbReference type="ARBA" id="ARBA00022833"/>
    </source>
</evidence>
<evidence type="ECO:0000256" key="8">
    <source>
        <dbReference type="SAM" id="MobiDB-lite"/>
    </source>
</evidence>
<protein>
    <recommendedName>
        <fullName evidence="14">M13 family peptidase</fullName>
    </recommendedName>
</protein>
<keyword evidence="6" id="KW-0862">Zinc</keyword>
<evidence type="ECO:0000313" key="12">
    <source>
        <dbReference type="EMBL" id="KAK8777241.1"/>
    </source>
</evidence>
<dbReference type="InterPro" id="IPR000718">
    <property type="entry name" value="Peptidase_M13"/>
</dbReference>
<feature type="domain" description="Peptidase M13 N-terminal" evidence="11">
    <location>
        <begin position="146"/>
        <end position="513"/>
    </location>
</feature>
<dbReference type="Proteomes" id="UP001321473">
    <property type="component" value="Unassembled WGS sequence"/>
</dbReference>
<feature type="region of interest" description="Disordered" evidence="8">
    <location>
        <begin position="22"/>
        <end position="47"/>
    </location>
</feature>
<evidence type="ECO:0000256" key="2">
    <source>
        <dbReference type="ARBA" id="ARBA00007357"/>
    </source>
</evidence>
<dbReference type="PANTHER" id="PTHR11733">
    <property type="entry name" value="ZINC METALLOPROTEASE FAMILY M13 NEPRILYSIN-RELATED"/>
    <property type="match status" value="1"/>
</dbReference>
<name>A0AAQ4ERA7_AMBAM</name>
<dbReference type="PROSITE" id="PS51885">
    <property type="entry name" value="NEPRILYSIN"/>
    <property type="match status" value="1"/>
</dbReference>
<dbReference type="GO" id="GO:0004222">
    <property type="term" value="F:metalloendopeptidase activity"/>
    <property type="evidence" value="ECO:0007669"/>
    <property type="project" value="InterPro"/>
</dbReference>
<keyword evidence="5" id="KW-0378">Hydrolase</keyword>
<gene>
    <name evidence="12" type="ORF">V5799_029414</name>
</gene>
<evidence type="ECO:0000256" key="9">
    <source>
        <dbReference type="SAM" id="Phobius"/>
    </source>
</evidence>
<dbReference type="InterPro" id="IPR042089">
    <property type="entry name" value="Peptidase_M13_dom_2"/>
</dbReference>
<keyword evidence="9" id="KW-0472">Membrane</keyword>
<evidence type="ECO:0000256" key="1">
    <source>
        <dbReference type="ARBA" id="ARBA00001947"/>
    </source>
</evidence>
<dbReference type="GO" id="GO:0005886">
    <property type="term" value="C:plasma membrane"/>
    <property type="evidence" value="ECO:0007669"/>
    <property type="project" value="TreeGrafter"/>
</dbReference>
<dbReference type="InterPro" id="IPR018497">
    <property type="entry name" value="Peptidase_M13_C"/>
</dbReference>
<keyword evidence="9" id="KW-0812">Transmembrane</keyword>
<dbReference type="InterPro" id="IPR008753">
    <property type="entry name" value="Peptidase_M13_N"/>
</dbReference>
<evidence type="ECO:0000256" key="3">
    <source>
        <dbReference type="ARBA" id="ARBA00022670"/>
    </source>
</evidence>
<comment type="caution">
    <text evidence="12">The sequence shown here is derived from an EMBL/GenBank/DDBJ whole genome shotgun (WGS) entry which is preliminary data.</text>
</comment>
<evidence type="ECO:0000259" key="10">
    <source>
        <dbReference type="Pfam" id="PF01431"/>
    </source>
</evidence>
<dbReference type="GO" id="GO:0016485">
    <property type="term" value="P:protein processing"/>
    <property type="evidence" value="ECO:0007669"/>
    <property type="project" value="TreeGrafter"/>
</dbReference>
<dbReference type="CDD" id="cd08662">
    <property type="entry name" value="M13"/>
    <property type="match status" value="1"/>
</dbReference>
<dbReference type="Pfam" id="PF01431">
    <property type="entry name" value="Peptidase_M13"/>
    <property type="match status" value="1"/>
</dbReference>
<dbReference type="InterPro" id="IPR024079">
    <property type="entry name" value="MetalloPept_cat_dom_sf"/>
</dbReference>
<evidence type="ECO:0008006" key="14">
    <source>
        <dbReference type="Google" id="ProtNLM"/>
    </source>
</evidence>
<feature type="non-terminal residue" evidence="12">
    <location>
        <position position="1"/>
    </location>
</feature>
<keyword evidence="7" id="KW-0482">Metalloprotease</keyword>
<evidence type="ECO:0000313" key="13">
    <source>
        <dbReference type="Proteomes" id="UP001321473"/>
    </source>
</evidence>
<dbReference type="AlphaFoldDB" id="A0AAQ4ERA7"/>
<keyword evidence="3" id="KW-0645">Protease</keyword>
<feature type="transmembrane region" description="Helical" evidence="9">
    <location>
        <begin position="76"/>
        <end position="101"/>
    </location>
</feature>
<keyword evidence="13" id="KW-1185">Reference proteome</keyword>
<feature type="compositionally biased region" description="Polar residues" evidence="8">
    <location>
        <begin position="32"/>
        <end position="47"/>
    </location>
</feature>
<keyword evidence="4" id="KW-0479">Metal-binding</keyword>
<evidence type="ECO:0000256" key="7">
    <source>
        <dbReference type="ARBA" id="ARBA00023049"/>
    </source>
</evidence>
<comment type="similarity">
    <text evidence="2">Belongs to the peptidase M13 family.</text>
</comment>
<organism evidence="12 13">
    <name type="scientific">Amblyomma americanum</name>
    <name type="common">Lone star tick</name>
    <dbReference type="NCBI Taxonomy" id="6943"/>
    <lineage>
        <taxon>Eukaryota</taxon>
        <taxon>Metazoa</taxon>
        <taxon>Ecdysozoa</taxon>
        <taxon>Arthropoda</taxon>
        <taxon>Chelicerata</taxon>
        <taxon>Arachnida</taxon>
        <taxon>Acari</taxon>
        <taxon>Parasitiformes</taxon>
        <taxon>Ixodida</taxon>
        <taxon>Ixodoidea</taxon>
        <taxon>Ixodidae</taxon>
        <taxon>Amblyomminae</taxon>
        <taxon>Amblyomma</taxon>
    </lineage>
</organism>
<dbReference type="GO" id="GO:0046872">
    <property type="term" value="F:metal ion binding"/>
    <property type="evidence" value="ECO:0007669"/>
    <property type="project" value="UniProtKB-KW"/>
</dbReference>
<dbReference type="SUPFAM" id="SSF55486">
    <property type="entry name" value="Metalloproteases ('zincins'), catalytic domain"/>
    <property type="match status" value="1"/>
</dbReference>
<reference evidence="12 13" key="1">
    <citation type="journal article" date="2023" name="Arcadia Sci">
        <title>De novo assembly of a long-read Amblyomma americanum tick genome.</title>
        <authorList>
            <person name="Chou S."/>
            <person name="Poskanzer K.E."/>
            <person name="Rollins M."/>
            <person name="Thuy-Boun P.S."/>
        </authorList>
    </citation>
    <scope>NUCLEOTIDE SEQUENCE [LARGE SCALE GENOMIC DNA]</scope>
    <source>
        <strain evidence="12">F_SG_1</strain>
        <tissue evidence="12">Salivary glands</tissue>
    </source>
</reference>
<evidence type="ECO:0000256" key="4">
    <source>
        <dbReference type="ARBA" id="ARBA00022723"/>
    </source>
</evidence>
<accession>A0AAQ4ERA7</accession>
<dbReference type="Gene3D" id="3.40.390.10">
    <property type="entry name" value="Collagenase (Catalytic Domain)"/>
    <property type="match status" value="1"/>
</dbReference>
<dbReference type="EMBL" id="JARKHS020012062">
    <property type="protein sequence ID" value="KAK8777241.1"/>
    <property type="molecule type" value="Genomic_DNA"/>
</dbReference>
<dbReference type="PANTHER" id="PTHR11733:SF241">
    <property type="entry name" value="GH26575P-RELATED"/>
    <property type="match status" value="1"/>
</dbReference>
<evidence type="ECO:0000256" key="5">
    <source>
        <dbReference type="ARBA" id="ARBA00022801"/>
    </source>
</evidence>
<dbReference type="Pfam" id="PF05649">
    <property type="entry name" value="Peptidase_M13_N"/>
    <property type="match status" value="1"/>
</dbReference>
<sequence length="848" mass="94905">PYHCFSLSLPALAAQKQLQPGLPARNGVGDSYRSQVHQPGTHVTNGPQGVFTVSGQLDRESRPKRSTDKKGFPKKVMVAVGGSIVVLLVVAAVAAGTVFGLNLTGDDSHHAEASTGTTDPPKPCSSEQCQFVSDLYNESLSPKYEPCDDFYKHVCTRWKLAPSSKLTSVFGQQNRRILLSVIDALHNKSVTADSQTAIEKAAGLFQTCVALLEDGVPSGQDTPADIMNFLGSRNALFEADSVVDPAYLMLDFSLNYGLPTLFDVRVDAVPGNDERLYLVLSMRRYFVHRQPASSDAIKKHLQWLGLDDQRILELSGTIATIEEFLMKLGNAAAEDDAPDAKDRSVYLLRTMEKAITFQKGNVWNDYMRNVTDNLLPEDHYVAFQTRYLVTFLALVFQKIDPNHLRIWIIFDVSRQLRQMVDASSAASSRLNSPVFQWELRCLKLTSQVMNSATYSAFYHTAITSETISKAEDMVLSIADSLRGKIAESSWVEDGTKQIALRKLANMKKIVGYPEGAEDEAALNSFYEAFGNSGPSFVRNWLSASQAKTRMALKRLSENPFKKRINDDMSLVNAVYKPPLNAMVVGLGLLLPPFFDTVPAVDYASAGHLAAHEMMHAFDVSNRRRDDNNVERNWWTSASEEEYDKRVMCIRHSYMPLQEDLMKPDDVTDSEIMADFIGLSGLYEAYQKAKEQPGAPVELEGLPEVTSDQLFFIAFCYKWCSNSRPTDRYPDMSVRCNMPLMNMPEFSAAFKCSGESRMNPSDKCSFWRHLWRTQGDIPSHRLPWPLPSFIRTSSEYWLLRPSNFSISVLPSALELDTRCPIVDAAAARYESSLTRAECLHTPPKVRRAR</sequence>
<keyword evidence="9" id="KW-1133">Transmembrane helix</keyword>
<dbReference type="Gene3D" id="1.10.1380.10">
    <property type="entry name" value="Neutral endopeptidase , domain2"/>
    <property type="match status" value="1"/>
</dbReference>
<evidence type="ECO:0000259" key="11">
    <source>
        <dbReference type="Pfam" id="PF05649"/>
    </source>
</evidence>
<feature type="domain" description="Peptidase M13 C-terminal" evidence="10">
    <location>
        <begin position="572"/>
        <end position="764"/>
    </location>
</feature>